<keyword evidence="2" id="KW-1185">Reference proteome</keyword>
<comment type="caution">
    <text evidence="1">The sequence shown here is derived from an EMBL/GenBank/DDBJ whole genome shotgun (WGS) entry which is preliminary data.</text>
</comment>
<evidence type="ECO:0000313" key="1">
    <source>
        <dbReference type="EMBL" id="CAH1208064.1"/>
    </source>
</evidence>
<evidence type="ECO:0000313" key="2">
    <source>
        <dbReference type="Proteomes" id="UP000838324"/>
    </source>
</evidence>
<sequence length="153" mass="17690">MPKLTCAPIILKNKSLFFNINALAKPLIPKTGKRLRNRFYKLILFVFESVVNKFSFPLNFFFQLLKIRFIQWKTDRESPLSVFIHITFPRSSKRPVVGLYLFHKDRHIHIVYINMTKTASRIVDNLYIASGSNIRSCTPSNASISFIAAACCF</sequence>
<dbReference type="EMBL" id="CAKMMG010000003">
    <property type="protein sequence ID" value="CAH1208064.1"/>
    <property type="molecule type" value="Genomic_DNA"/>
</dbReference>
<protein>
    <submittedName>
        <fullName evidence="1">Uncharacterized protein</fullName>
    </submittedName>
</protein>
<accession>A0ABN8GFV3</accession>
<reference evidence="1" key="1">
    <citation type="submission" date="2022-01" db="EMBL/GenBank/DDBJ databases">
        <authorList>
            <person name="Criscuolo A."/>
        </authorList>
    </citation>
    <scope>NUCLEOTIDE SEQUENCE</scope>
    <source>
        <strain evidence="1">CIP111892</strain>
    </source>
</reference>
<dbReference type="Proteomes" id="UP000838324">
    <property type="component" value="Unassembled WGS sequence"/>
</dbReference>
<proteinExistence type="predicted"/>
<name>A0ABN8GFV3_9BACL</name>
<gene>
    <name evidence="1" type="ORF">PAECIP111892_03043</name>
</gene>
<organism evidence="1 2">
    <name type="scientific">Paenibacillus auburnensis</name>
    <dbReference type="NCBI Taxonomy" id="2905649"/>
    <lineage>
        <taxon>Bacteria</taxon>
        <taxon>Bacillati</taxon>
        <taxon>Bacillota</taxon>
        <taxon>Bacilli</taxon>
        <taxon>Bacillales</taxon>
        <taxon>Paenibacillaceae</taxon>
        <taxon>Paenibacillus</taxon>
    </lineage>
</organism>